<sequence length="193" mass="21109">MEFNKSIFVLKTLFDKILTKNRNVCNLFTNACKLVDNGADCQKKDISTGESNFNTEEIAKQKRISVAVGDKVTEMRCVSQEDVDKFADVTGDHNPIHKINEAGGKSIVHGALLNGLVSGVIGTKLPGPGTLVVSQTLNFPNPCYAGEDVKIVVEIESVRKIISCTFFCTVCRQQEITVLQGNAKLIPMKNFSN</sequence>
<comment type="caution">
    <text evidence="2">The sequence shown here is derived from an EMBL/GenBank/DDBJ whole genome shotgun (WGS) entry which is preliminary data.</text>
</comment>
<dbReference type="AlphaFoldDB" id="A0AAD8EJ39"/>
<dbReference type="PANTHER" id="PTHR43437:SF3">
    <property type="entry name" value="HYDROXYACYL-THIOESTER DEHYDRATASE TYPE 2, MITOCHONDRIAL"/>
    <property type="match status" value="1"/>
</dbReference>
<evidence type="ECO:0000313" key="2">
    <source>
        <dbReference type="EMBL" id="KAJ9591447.1"/>
    </source>
</evidence>
<reference evidence="2" key="2">
    <citation type="submission" date="2023-05" db="EMBL/GenBank/DDBJ databases">
        <authorList>
            <person name="Fouks B."/>
        </authorList>
    </citation>
    <scope>NUCLEOTIDE SEQUENCE</scope>
    <source>
        <strain evidence="2">Stay&amp;Tobe</strain>
        <tissue evidence="2">Testes</tissue>
    </source>
</reference>
<organism evidence="2 3">
    <name type="scientific">Diploptera punctata</name>
    <name type="common">Pacific beetle cockroach</name>
    <dbReference type="NCBI Taxonomy" id="6984"/>
    <lineage>
        <taxon>Eukaryota</taxon>
        <taxon>Metazoa</taxon>
        <taxon>Ecdysozoa</taxon>
        <taxon>Arthropoda</taxon>
        <taxon>Hexapoda</taxon>
        <taxon>Insecta</taxon>
        <taxon>Pterygota</taxon>
        <taxon>Neoptera</taxon>
        <taxon>Polyneoptera</taxon>
        <taxon>Dictyoptera</taxon>
        <taxon>Blattodea</taxon>
        <taxon>Blaberoidea</taxon>
        <taxon>Blaberidae</taxon>
        <taxon>Diplopterinae</taxon>
        <taxon>Diploptera</taxon>
    </lineage>
</organism>
<dbReference type="Gene3D" id="3.10.129.10">
    <property type="entry name" value="Hotdog Thioesterase"/>
    <property type="match status" value="1"/>
</dbReference>
<evidence type="ECO:0000259" key="1">
    <source>
        <dbReference type="Pfam" id="PF01575"/>
    </source>
</evidence>
<dbReference type="GO" id="GO:0006633">
    <property type="term" value="P:fatty acid biosynthetic process"/>
    <property type="evidence" value="ECO:0007669"/>
    <property type="project" value="TreeGrafter"/>
</dbReference>
<reference evidence="2" key="1">
    <citation type="journal article" date="2023" name="IScience">
        <title>Live-bearing cockroach genome reveals convergent evolutionary mechanisms linked to viviparity in insects and beyond.</title>
        <authorList>
            <person name="Fouks B."/>
            <person name="Harrison M.C."/>
            <person name="Mikhailova A.A."/>
            <person name="Marchal E."/>
            <person name="English S."/>
            <person name="Carruthers M."/>
            <person name="Jennings E.C."/>
            <person name="Chiamaka E.L."/>
            <person name="Frigard R.A."/>
            <person name="Pippel M."/>
            <person name="Attardo G.M."/>
            <person name="Benoit J.B."/>
            <person name="Bornberg-Bauer E."/>
            <person name="Tobe S.S."/>
        </authorList>
    </citation>
    <scope>NUCLEOTIDE SEQUENCE</scope>
    <source>
        <strain evidence="2">Stay&amp;Tobe</strain>
    </source>
</reference>
<dbReference type="SUPFAM" id="SSF54637">
    <property type="entry name" value="Thioesterase/thiol ester dehydrase-isomerase"/>
    <property type="match status" value="1"/>
</dbReference>
<dbReference type="PANTHER" id="PTHR43437">
    <property type="entry name" value="HYDROXYACYL-THIOESTER DEHYDRATASE TYPE 2, MITOCHONDRIAL-RELATED"/>
    <property type="match status" value="1"/>
</dbReference>
<dbReference type="GO" id="GO:0005739">
    <property type="term" value="C:mitochondrion"/>
    <property type="evidence" value="ECO:0007669"/>
    <property type="project" value="TreeGrafter"/>
</dbReference>
<dbReference type="CDD" id="cd03449">
    <property type="entry name" value="R_hydratase"/>
    <property type="match status" value="1"/>
</dbReference>
<keyword evidence="3" id="KW-1185">Reference proteome</keyword>
<proteinExistence type="predicted"/>
<dbReference type="InterPro" id="IPR029069">
    <property type="entry name" value="HotDog_dom_sf"/>
</dbReference>
<name>A0AAD8EJ39_DIPPU</name>
<evidence type="ECO:0000313" key="3">
    <source>
        <dbReference type="Proteomes" id="UP001233999"/>
    </source>
</evidence>
<dbReference type="GO" id="GO:0018812">
    <property type="term" value="F:3-hydroxyacyl-CoA dehydratase activity"/>
    <property type="evidence" value="ECO:0007669"/>
    <property type="project" value="UniProtKB-ARBA"/>
</dbReference>
<dbReference type="Pfam" id="PF01575">
    <property type="entry name" value="MaoC_dehydratas"/>
    <property type="match status" value="1"/>
</dbReference>
<gene>
    <name evidence="2" type="ORF">L9F63_002053</name>
</gene>
<dbReference type="InterPro" id="IPR002539">
    <property type="entry name" value="MaoC-like_dom"/>
</dbReference>
<dbReference type="GO" id="GO:0019171">
    <property type="term" value="F:(3R)-hydroxyacyl-[acyl-carrier-protein] dehydratase activity"/>
    <property type="evidence" value="ECO:0007669"/>
    <property type="project" value="TreeGrafter"/>
</dbReference>
<feature type="domain" description="MaoC-like" evidence="1">
    <location>
        <begin position="75"/>
        <end position="160"/>
    </location>
</feature>
<dbReference type="InterPro" id="IPR050965">
    <property type="entry name" value="UPF0336/Enoyl-CoA_hydratase"/>
</dbReference>
<protein>
    <recommendedName>
        <fullName evidence="1">MaoC-like domain-containing protein</fullName>
    </recommendedName>
</protein>
<dbReference type="EMBL" id="JASPKZ010003868">
    <property type="protein sequence ID" value="KAJ9591447.1"/>
    <property type="molecule type" value="Genomic_DNA"/>
</dbReference>
<accession>A0AAD8EJ39</accession>
<dbReference type="Proteomes" id="UP001233999">
    <property type="component" value="Unassembled WGS sequence"/>
</dbReference>